<keyword evidence="1" id="KW-1133">Transmembrane helix</keyword>
<gene>
    <name evidence="2" type="ORF">S01H4_60421</name>
</gene>
<proteinExistence type="predicted"/>
<organism evidence="2">
    <name type="scientific">marine sediment metagenome</name>
    <dbReference type="NCBI Taxonomy" id="412755"/>
    <lineage>
        <taxon>unclassified sequences</taxon>
        <taxon>metagenomes</taxon>
        <taxon>ecological metagenomes</taxon>
    </lineage>
</organism>
<feature type="transmembrane region" description="Helical" evidence="1">
    <location>
        <begin position="75"/>
        <end position="97"/>
    </location>
</feature>
<accession>X1F5S7</accession>
<evidence type="ECO:0000256" key="1">
    <source>
        <dbReference type="SAM" id="Phobius"/>
    </source>
</evidence>
<dbReference type="EMBL" id="BART01035623">
    <property type="protein sequence ID" value="GAH16143.1"/>
    <property type="molecule type" value="Genomic_DNA"/>
</dbReference>
<feature type="non-terminal residue" evidence="2">
    <location>
        <position position="188"/>
    </location>
</feature>
<keyword evidence="1" id="KW-0812">Transmembrane</keyword>
<sequence length="188" mass="21796">GFMIWWIGMILLVNGVFFKIIRKETKKIKMESDNPGIYSGKKSRIRRYIEKMTLENPYRTTISYKMELVRKSFHLLGLFLVLAYFGFFMLYPLTLIISDSVIQFINDIGPAYEILWGDLAFPFVKGELLSVDYLTMMALIGALMLAIISDLIRIIWSPEYSLFNFLSNSILRNKEKNAIGPHIYLITG</sequence>
<evidence type="ECO:0000313" key="2">
    <source>
        <dbReference type="EMBL" id="GAH16143.1"/>
    </source>
</evidence>
<keyword evidence="1" id="KW-0472">Membrane</keyword>
<feature type="transmembrane region" description="Helical" evidence="1">
    <location>
        <begin position="6"/>
        <end position="22"/>
    </location>
</feature>
<comment type="caution">
    <text evidence="2">The sequence shown here is derived from an EMBL/GenBank/DDBJ whole genome shotgun (WGS) entry which is preliminary data.</text>
</comment>
<protein>
    <submittedName>
        <fullName evidence="2">Uncharacterized protein</fullName>
    </submittedName>
</protein>
<feature type="transmembrane region" description="Helical" evidence="1">
    <location>
        <begin position="133"/>
        <end position="156"/>
    </location>
</feature>
<name>X1F5S7_9ZZZZ</name>
<dbReference type="AlphaFoldDB" id="X1F5S7"/>
<feature type="non-terminal residue" evidence="2">
    <location>
        <position position="1"/>
    </location>
</feature>
<reference evidence="2" key="1">
    <citation type="journal article" date="2014" name="Front. Microbiol.">
        <title>High frequency of phylogenetically diverse reductive dehalogenase-homologous genes in deep subseafloor sedimentary metagenomes.</title>
        <authorList>
            <person name="Kawai M."/>
            <person name="Futagami T."/>
            <person name="Toyoda A."/>
            <person name="Takaki Y."/>
            <person name="Nishi S."/>
            <person name="Hori S."/>
            <person name="Arai W."/>
            <person name="Tsubouchi T."/>
            <person name="Morono Y."/>
            <person name="Uchiyama I."/>
            <person name="Ito T."/>
            <person name="Fujiyama A."/>
            <person name="Inagaki F."/>
            <person name="Takami H."/>
        </authorList>
    </citation>
    <scope>NUCLEOTIDE SEQUENCE</scope>
    <source>
        <strain evidence="2">Expedition CK06-06</strain>
    </source>
</reference>